<dbReference type="Proteomes" id="UP000032068">
    <property type="component" value="Unassembled WGS sequence"/>
</dbReference>
<evidence type="ECO:0000313" key="3">
    <source>
        <dbReference type="Proteomes" id="UP000032068"/>
    </source>
</evidence>
<name>A0A0D0JME2_9PSED</name>
<proteinExistence type="predicted"/>
<dbReference type="AlphaFoldDB" id="A0A0D0JME2"/>
<protein>
    <submittedName>
        <fullName evidence="2">Uncharacterized protein</fullName>
    </submittedName>
</protein>
<dbReference type="OrthoDB" id="6892976at2"/>
<dbReference type="EMBL" id="JXQW01000124">
    <property type="protein sequence ID" value="KIP87906.1"/>
    <property type="molecule type" value="Genomic_DNA"/>
</dbReference>
<accession>A0A0D0JME2</accession>
<evidence type="ECO:0000313" key="2">
    <source>
        <dbReference type="EMBL" id="KIP87906.1"/>
    </source>
</evidence>
<sequence>MNGGIAMTRLSVLSTCLLLGACQTELQAPSYSHGYQTLVDANGQTLLVPDACRRVSEEGQPVDERELLPLPPGCANNANLLQMVERRGDLLRGRQTGPTLAAPVGRAAQSYLEGFETDEKRRRRQEQAAQSDTGGGQ</sequence>
<organism evidence="2 3">
    <name type="scientific">Pseudomonas fulva</name>
    <dbReference type="NCBI Taxonomy" id="47880"/>
    <lineage>
        <taxon>Bacteria</taxon>
        <taxon>Pseudomonadati</taxon>
        <taxon>Pseudomonadota</taxon>
        <taxon>Gammaproteobacteria</taxon>
        <taxon>Pseudomonadales</taxon>
        <taxon>Pseudomonadaceae</taxon>
        <taxon>Pseudomonas</taxon>
    </lineage>
</organism>
<comment type="caution">
    <text evidence="2">The sequence shown here is derived from an EMBL/GenBank/DDBJ whole genome shotgun (WGS) entry which is preliminary data.</text>
</comment>
<evidence type="ECO:0000256" key="1">
    <source>
        <dbReference type="SAM" id="MobiDB-lite"/>
    </source>
</evidence>
<feature type="compositionally biased region" description="Polar residues" evidence="1">
    <location>
        <begin position="127"/>
        <end position="137"/>
    </location>
</feature>
<gene>
    <name evidence="2" type="ORF">RU08_25905</name>
</gene>
<reference evidence="2 3" key="1">
    <citation type="submission" date="2014-12" db="EMBL/GenBank/DDBJ databases">
        <title>16Stimator: statistical estimation of ribosomal gene copy numbers from draft genome assemblies.</title>
        <authorList>
            <person name="Perisin M.A."/>
            <person name="Vetter M."/>
            <person name="Gilbert J.A."/>
            <person name="Bergelson J."/>
        </authorList>
    </citation>
    <scope>NUCLEOTIDE SEQUENCE [LARGE SCALE GENOMIC DNA]</scope>
    <source>
        <strain evidence="2 3">MEJ086</strain>
    </source>
</reference>
<feature type="region of interest" description="Disordered" evidence="1">
    <location>
        <begin position="115"/>
        <end position="137"/>
    </location>
</feature>